<feature type="transmembrane region" description="Helical" evidence="1">
    <location>
        <begin position="20"/>
        <end position="40"/>
    </location>
</feature>
<dbReference type="EMBL" id="MCFJ01000013">
    <property type="protein sequence ID" value="ORY59612.1"/>
    <property type="molecule type" value="Genomic_DNA"/>
</dbReference>
<evidence type="ECO:0000256" key="1">
    <source>
        <dbReference type="SAM" id="Phobius"/>
    </source>
</evidence>
<keyword evidence="1" id="KW-0812">Transmembrane</keyword>
<accession>A0A1Y2DK59</accession>
<gene>
    <name evidence="2" type="ORF">BCR38DRAFT_398814</name>
</gene>
<dbReference type="GeneID" id="63773910"/>
<reference evidence="2 3" key="1">
    <citation type="submission" date="2016-07" db="EMBL/GenBank/DDBJ databases">
        <title>Pervasive Adenine N6-methylation of Active Genes in Fungi.</title>
        <authorList>
            <consortium name="DOE Joint Genome Institute"/>
            <person name="Mondo S.J."/>
            <person name="Dannebaum R.O."/>
            <person name="Kuo R.C."/>
            <person name="Labutti K."/>
            <person name="Haridas S."/>
            <person name="Kuo A."/>
            <person name="Salamov A."/>
            <person name="Ahrendt S.R."/>
            <person name="Lipzen A."/>
            <person name="Sullivan W."/>
            <person name="Andreopoulos W.B."/>
            <person name="Clum A."/>
            <person name="Lindquist E."/>
            <person name="Daum C."/>
            <person name="Ramamoorthy G.K."/>
            <person name="Gryganskyi A."/>
            <person name="Culley D."/>
            <person name="Magnuson J.K."/>
            <person name="James T.Y."/>
            <person name="O'Malley M.A."/>
            <person name="Stajich J.E."/>
            <person name="Spatafora J.W."/>
            <person name="Visel A."/>
            <person name="Grigoriev I.V."/>
        </authorList>
    </citation>
    <scope>NUCLEOTIDE SEQUENCE [LARGE SCALE GENOMIC DNA]</scope>
    <source>
        <strain evidence="2 3">CBS 129021</strain>
    </source>
</reference>
<keyword evidence="1" id="KW-1133">Transmembrane helix</keyword>
<dbReference type="RefSeq" id="XP_040712186.1">
    <property type="nucleotide sequence ID" value="XM_040857698.1"/>
</dbReference>
<evidence type="ECO:0000313" key="2">
    <source>
        <dbReference type="EMBL" id="ORY59612.1"/>
    </source>
</evidence>
<keyword evidence="1" id="KW-0472">Membrane</keyword>
<sequence length="66" mass="7477">MNNLLPKQSSSQKYSHQTTPLFVLALLQMSYLVRGSLYFTRIRGGAQSLKRASFITKGDAREVDQK</sequence>
<dbReference type="AlphaFoldDB" id="A0A1Y2DK59"/>
<evidence type="ECO:0000313" key="3">
    <source>
        <dbReference type="Proteomes" id="UP000193689"/>
    </source>
</evidence>
<protein>
    <submittedName>
        <fullName evidence="2">Uncharacterized protein</fullName>
    </submittedName>
</protein>
<comment type="caution">
    <text evidence="2">The sequence shown here is derived from an EMBL/GenBank/DDBJ whole genome shotgun (WGS) entry which is preliminary data.</text>
</comment>
<dbReference type="Proteomes" id="UP000193689">
    <property type="component" value="Unassembled WGS sequence"/>
</dbReference>
<name>A0A1Y2DK59_9PEZI</name>
<dbReference type="InParanoid" id="A0A1Y2DK59"/>
<proteinExistence type="predicted"/>
<keyword evidence="3" id="KW-1185">Reference proteome</keyword>
<organism evidence="2 3">
    <name type="scientific">Pseudomassariella vexata</name>
    <dbReference type="NCBI Taxonomy" id="1141098"/>
    <lineage>
        <taxon>Eukaryota</taxon>
        <taxon>Fungi</taxon>
        <taxon>Dikarya</taxon>
        <taxon>Ascomycota</taxon>
        <taxon>Pezizomycotina</taxon>
        <taxon>Sordariomycetes</taxon>
        <taxon>Xylariomycetidae</taxon>
        <taxon>Amphisphaeriales</taxon>
        <taxon>Pseudomassariaceae</taxon>
        <taxon>Pseudomassariella</taxon>
    </lineage>
</organism>